<evidence type="ECO:0000313" key="3">
    <source>
        <dbReference type="EMBL" id="QRV14865.1"/>
    </source>
</evidence>
<feature type="domain" description="Transcription regulator TrmB N-terminal" evidence="2">
    <location>
        <begin position="70"/>
        <end position="136"/>
    </location>
</feature>
<gene>
    <name evidence="3" type="ORF">JMJ58_18405</name>
</gene>
<dbReference type="AlphaFoldDB" id="A0A8T8DZB8"/>
<dbReference type="Gene3D" id="1.10.10.10">
    <property type="entry name" value="Winged helix-like DNA-binding domain superfamily/Winged helix DNA-binding domain"/>
    <property type="match status" value="1"/>
</dbReference>
<sequence>MASDDTDERRGGDGSGRPQRDESDDQFDESPLESGADDPAEPRDEGDRTAAVEEVDGRIVDLLSWILDTETRAKIYVYLLANPGSTSEEVATGTGLYPSTVREALAELHEEERVNREKRASEGAGNNPYEYTAIQPSELVGGVVDQVQQELNTIFTLDRLLDRHGASDPGLEGGNEPVTITVDDTEPPEPAANGTSETSRSGSDDTTAAGRDADSADPADEDDATESSSDPGPEE</sequence>
<keyword evidence="4" id="KW-1185">Reference proteome</keyword>
<proteinExistence type="predicted"/>
<dbReference type="KEGG" id="hsal:JMJ58_18405"/>
<dbReference type="Proteomes" id="UP000637819">
    <property type="component" value="Chromosome"/>
</dbReference>
<protein>
    <submittedName>
        <fullName evidence="3">Winged helix-turn-helix transcriptional regulator</fullName>
    </submittedName>
</protein>
<accession>A0A8T8DZB8</accession>
<feature type="compositionally biased region" description="Polar residues" evidence="1">
    <location>
        <begin position="193"/>
        <end position="206"/>
    </location>
</feature>
<dbReference type="GeneID" id="62877139"/>
<evidence type="ECO:0000256" key="1">
    <source>
        <dbReference type="SAM" id="MobiDB-lite"/>
    </source>
</evidence>
<dbReference type="InterPro" id="IPR002831">
    <property type="entry name" value="Tscrpt_reg_TrmB_N"/>
</dbReference>
<feature type="compositionally biased region" description="Basic and acidic residues" evidence="1">
    <location>
        <begin position="111"/>
        <end position="121"/>
    </location>
</feature>
<feature type="region of interest" description="Disordered" evidence="1">
    <location>
        <begin position="111"/>
        <end position="130"/>
    </location>
</feature>
<dbReference type="RefSeq" id="WP_204747522.1">
    <property type="nucleotide sequence ID" value="NZ_CP069188.1"/>
</dbReference>
<feature type="compositionally biased region" description="Acidic residues" evidence="1">
    <location>
        <begin position="22"/>
        <end position="39"/>
    </location>
</feature>
<feature type="compositionally biased region" description="Basic and acidic residues" evidence="1">
    <location>
        <begin position="40"/>
        <end position="52"/>
    </location>
</feature>
<feature type="compositionally biased region" description="Low complexity" evidence="1">
    <location>
        <begin position="226"/>
        <end position="235"/>
    </location>
</feature>
<dbReference type="SUPFAM" id="SSF46785">
    <property type="entry name" value="Winged helix' DNA-binding domain"/>
    <property type="match status" value="1"/>
</dbReference>
<evidence type="ECO:0000313" key="4">
    <source>
        <dbReference type="Proteomes" id="UP000637819"/>
    </source>
</evidence>
<organism evidence="3 4">
    <name type="scientific">Haloterrigena salifodinae</name>
    <dbReference type="NCBI Taxonomy" id="2675099"/>
    <lineage>
        <taxon>Archaea</taxon>
        <taxon>Methanobacteriati</taxon>
        <taxon>Methanobacteriota</taxon>
        <taxon>Stenosarchaea group</taxon>
        <taxon>Halobacteria</taxon>
        <taxon>Halobacteriales</taxon>
        <taxon>Natrialbaceae</taxon>
        <taxon>Haloterrigena</taxon>
    </lineage>
</organism>
<name>A0A8T8DZB8_9EURY</name>
<feature type="region of interest" description="Disordered" evidence="1">
    <location>
        <begin position="165"/>
        <end position="235"/>
    </location>
</feature>
<evidence type="ECO:0000259" key="2">
    <source>
        <dbReference type="Pfam" id="PF01978"/>
    </source>
</evidence>
<dbReference type="InterPro" id="IPR036388">
    <property type="entry name" value="WH-like_DNA-bd_sf"/>
</dbReference>
<dbReference type="OrthoDB" id="59565at2157"/>
<feature type="compositionally biased region" description="Acidic residues" evidence="1">
    <location>
        <begin position="215"/>
        <end position="225"/>
    </location>
</feature>
<dbReference type="Pfam" id="PF01978">
    <property type="entry name" value="TrmB"/>
    <property type="match status" value="1"/>
</dbReference>
<dbReference type="InterPro" id="IPR036390">
    <property type="entry name" value="WH_DNA-bd_sf"/>
</dbReference>
<dbReference type="EMBL" id="CP069188">
    <property type="protein sequence ID" value="QRV14865.1"/>
    <property type="molecule type" value="Genomic_DNA"/>
</dbReference>
<reference evidence="3 4" key="1">
    <citation type="submission" date="2021-01" db="EMBL/GenBank/DDBJ databases">
        <title>Genome Sequence and Methylation Pattern of Haloterrigena salifodinae BOL5-1, An Extremely Halophilic Archaeon from a Bolivian Salt Mine.</title>
        <authorList>
            <person name="DasSarma P."/>
            <person name="Anton B.P."/>
            <person name="DasSarma S.L."/>
            <person name="von Ehrenheim H.A.L."/>
            <person name="Martinez F.L."/>
            <person name="Guzman D."/>
            <person name="Roberts R.J."/>
            <person name="DasSarma S."/>
        </authorList>
    </citation>
    <scope>NUCLEOTIDE SEQUENCE [LARGE SCALE GENOMIC DNA]</scope>
    <source>
        <strain evidence="3 4">BOL5-1</strain>
    </source>
</reference>
<feature type="region of interest" description="Disordered" evidence="1">
    <location>
        <begin position="1"/>
        <end position="52"/>
    </location>
</feature>